<dbReference type="Gene3D" id="3.10.580.10">
    <property type="entry name" value="CBS-domain"/>
    <property type="match status" value="1"/>
</dbReference>
<keyword evidence="1 2" id="KW-0129">CBS domain</keyword>
<dbReference type="Gene3D" id="3.30.1310.20">
    <property type="entry name" value="PRTase-like"/>
    <property type="match status" value="1"/>
</dbReference>
<dbReference type="InterPro" id="IPR051257">
    <property type="entry name" value="Diverse_CBS-Domain"/>
</dbReference>
<dbReference type="InterPro" id="IPR046342">
    <property type="entry name" value="CBS_dom_sf"/>
</dbReference>
<dbReference type="AlphaFoldDB" id="A0A089XHJ9"/>
<dbReference type="eggNOG" id="COG1926">
    <property type="taxonomic scope" value="Bacteria"/>
</dbReference>
<dbReference type="InterPro" id="IPR000836">
    <property type="entry name" value="PRTase_dom"/>
</dbReference>
<keyword evidence="4" id="KW-0328">Glycosyltransferase</keyword>
<dbReference type="Pfam" id="PF00571">
    <property type="entry name" value="CBS"/>
    <property type="match status" value="2"/>
</dbReference>
<dbReference type="Gene3D" id="3.40.50.2020">
    <property type="match status" value="1"/>
</dbReference>
<evidence type="ECO:0000313" key="4">
    <source>
        <dbReference type="EMBL" id="AIS01372.1"/>
    </source>
</evidence>
<dbReference type="InterPro" id="IPR000644">
    <property type="entry name" value="CBS_dom"/>
</dbReference>
<sequence>MTTRTRFHDRSHAGRELAGHLRILQEKGLLPHPVVLALPRGGVTVAREVAQALGAPLDVFVVRKIGAPFHEEFAVGAIAGDGPPLFDPRSLEHTGLTEEDLAPVVERERAELRRREERYRQGRPAPELHGRTAVIVDDGLATGATARAAVRAVRARDPERIVMAAPVCSAEASELLRAEADDVVCLLRPSPFHAVGLWYENFDQLTDEDVLDALRRLGGGPVRCVREVMSPGVASVEPMTTVARAAALMRERDIGDVLVAYDRDLFGVLTDRDIAVRAVAEGRDPTRTRVGELCTRPPLVTLSPEDTTEHAVELMRRYAVRRLPVVEHGGCPVGMVSLGDLAAAEDPHSALAGISRAAPGR</sequence>
<accession>A0A089XHJ9</accession>
<dbReference type="eggNOG" id="COG0517">
    <property type="taxonomic scope" value="Bacteria"/>
</dbReference>
<protein>
    <submittedName>
        <fullName evidence="4">Phosphoribosyltransferase</fullName>
    </submittedName>
</protein>
<dbReference type="InterPro" id="IPR029057">
    <property type="entry name" value="PRTase-like"/>
</dbReference>
<dbReference type="EMBL" id="CP009438">
    <property type="protein sequence ID" value="AIS01372.1"/>
    <property type="molecule type" value="Genomic_DNA"/>
</dbReference>
<organism evidence="4 5">
    <name type="scientific">Streptomyces glaucescens</name>
    <dbReference type="NCBI Taxonomy" id="1907"/>
    <lineage>
        <taxon>Bacteria</taxon>
        <taxon>Bacillati</taxon>
        <taxon>Actinomycetota</taxon>
        <taxon>Actinomycetes</taxon>
        <taxon>Kitasatosporales</taxon>
        <taxon>Streptomycetaceae</taxon>
        <taxon>Streptomyces</taxon>
    </lineage>
</organism>
<dbReference type="HOGENOM" id="CLU_767083_0_0_11"/>
<gene>
    <name evidence="4" type="ORF">SGLAU_27170</name>
</gene>
<feature type="domain" description="CBS" evidence="3">
    <location>
        <begin position="294"/>
        <end position="351"/>
    </location>
</feature>
<dbReference type="SMART" id="SM00116">
    <property type="entry name" value="CBS"/>
    <property type="match status" value="2"/>
</dbReference>
<keyword evidence="5" id="KW-1185">Reference proteome</keyword>
<keyword evidence="4" id="KW-0808">Transferase</keyword>
<feature type="domain" description="CBS" evidence="3">
    <location>
        <begin position="229"/>
        <end position="285"/>
    </location>
</feature>
<dbReference type="PROSITE" id="PS51371">
    <property type="entry name" value="CBS"/>
    <property type="match status" value="2"/>
</dbReference>
<name>A0A089XHJ9_STRGA</name>
<dbReference type="Proteomes" id="UP000029482">
    <property type="component" value="Chromosome"/>
</dbReference>
<reference evidence="5" key="1">
    <citation type="journal article" date="2015" name="J. Biotechnol.">
        <title>Complete genome sequence of the actinobacterium Streptomyces glaucescens GLA.O (DSM 40922) consisting of a linear chromosome and one linear plasmid.</title>
        <authorList>
            <person name="Ortseifen V."/>
            <person name="Winkler A."/>
            <person name="Albersmeier A."/>
            <person name="Wendler S."/>
            <person name="Puhler A."/>
            <person name="Kalinowski J."/>
            <person name="Ruckert C."/>
        </authorList>
    </citation>
    <scope>NUCLEOTIDE SEQUENCE [LARGE SCALE GENOMIC DNA]</scope>
    <source>
        <strain evidence="5">DSM 40922 / GLA O</strain>
    </source>
</reference>
<dbReference type="SUPFAM" id="SSF53271">
    <property type="entry name" value="PRTase-like"/>
    <property type="match status" value="1"/>
</dbReference>
<dbReference type="PANTHER" id="PTHR43080">
    <property type="entry name" value="CBS DOMAIN-CONTAINING PROTEIN CBSX3, MITOCHONDRIAL"/>
    <property type="match status" value="1"/>
</dbReference>
<dbReference type="STRING" id="1907.SGLAU_27170"/>
<evidence type="ECO:0000256" key="1">
    <source>
        <dbReference type="ARBA" id="ARBA00023122"/>
    </source>
</evidence>
<evidence type="ECO:0000256" key="2">
    <source>
        <dbReference type="PROSITE-ProRule" id="PRU00703"/>
    </source>
</evidence>
<dbReference type="KEGG" id="sgu:SGLAU_27170"/>
<dbReference type="Pfam" id="PF00156">
    <property type="entry name" value="Pribosyltran"/>
    <property type="match status" value="1"/>
</dbReference>
<dbReference type="SUPFAM" id="SSF54631">
    <property type="entry name" value="CBS-domain pair"/>
    <property type="match status" value="1"/>
</dbReference>
<dbReference type="CDD" id="cd06223">
    <property type="entry name" value="PRTases_typeI"/>
    <property type="match status" value="1"/>
</dbReference>
<dbReference type="GO" id="GO:0016757">
    <property type="term" value="F:glycosyltransferase activity"/>
    <property type="evidence" value="ECO:0007669"/>
    <property type="project" value="UniProtKB-KW"/>
</dbReference>
<dbReference type="PANTHER" id="PTHR43080:SF2">
    <property type="entry name" value="CBS DOMAIN-CONTAINING PROTEIN"/>
    <property type="match status" value="1"/>
</dbReference>
<dbReference type="CDD" id="cd04622">
    <property type="entry name" value="CBS_pair_HRP1_like"/>
    <property type="match status" value="1"/>
</dbReference>
<evidence type="ECO:0000313" key="5">
    <source>
        <dbReference type="Proteomes" id="UP000029482"/>
    </source>
</evidence>
<proteinExistence type="predicted"/>
<evidence type="ECO:0000259" key="3">
    <source>
        <dbReference type="PROSITE" id="PS51371"/>
    </source>
</evidence>